<dbReference type="InterPro" id="IPR039328">
    <property type="entry name" value="WDR89"/>
</dbReference>
<dbReference type="InterPro" id="IPR015943">
    <property type="entry name" value="WD40/YVTN_repeat-like_dom_sf"/>
</dbReference>
<keyword evidence="2" id="KW-0677">Repeat</keyword>
<name>A0A9P5XCG6_9AGAR</name>
<dbReference type="Pfam" id="PF00400">
    <property type="entry name" value="WD40"/>
    <property type="match status" value="3"/>
</dbReference>
<reference evidence="5" key="1">
    <citation type="submission" date="2020-11" db="EMBL/GenBank/DDBJ databases">
        <authorList>
            <consortium name="DOE Joint Genome Institute"/>
            <person name="Ahrendt S."/>
            <person name="Riley R."/>
            <person name="Andreopoulos W."/>
            <person name="Labutti K."/>
            <person name="Pangilinan J."/>
            <person name="Ruiz-Duenas F.J."/>
            <person name="Barrasa J.M."/>
            <person name="Sanchez-Garcia M."/>
            <person name="Camarero S."/>
            <person name="Miyauchi S."/>
            <person name="Serrano A."/>
            <person name="Linde D."/>
            <person name="Babiker R."/>
            <person name="Drula E."/>
            <person name="Ayuso-Fernandez I."/>
            <person name="Pacheco R."/>
            <person name="Padilla G."/>
            <person name="Ferreira P."/>
            <person name="Barriuso J."/>
            <person name="Kellner H."/>
            <person name="Castanera R."/>
            <person name="Alfaro M."/>
            <person name="Ramirez L."/>
            <person name="Pisabarro A.G."/>
            <person name="Kuo A."/>
            <person name="Tritt A."/>
            <person name="Lipzen A."/>
            <person name="He G."/>
            <person name="Yan M."/>
            <person name="Ng V."/>
            <person name="Cullen D."/>
            <person name="Martin F."/>
            <person name="Rosso M.-N."/>
            <person name="Henrissat B."/>
            <person name="Hibbett D."/>
            <person name="Martinez A.T."/>
            <person name="Grigoriev I.V."/>
        </authorList>
    </citation>
    <scope>NUCLEOTIDE SEQUENCE</scope>
    <source>
        <strain evidence="5">MF-IS2</strain>
    </source>
</reference>
<dbReference type="EMBL" id="MU151160">
    <property type="protein sequence ID" value="KAF9448468.1"/>
    <property type="molecule type" value="Genomic_DNA"/>
</dbReference>
<evidence type="ECO:0000313" key="6">
    <source>
        <dbReference type="Proteomes" id="UP000807342"/>
    </source>
</evidence>
<dbReference type="SMART" id="SM00320">
    <property type="entry name" value="WD40"/>
    <property type="match status" value="4"/>
</dbReference>
<keyword evidence="6" id="KW-1185">Reference proteome</keyword>
<evidence type="ECO:0000256" key="1">
    <source>
        <dbReference type="ARBA" id="ARBA00022574"/>
    </source>
</evidence>
<evidence type="ECO:0000256" key="4">
    <source>
        <dbReference type="SAM" id="MobiDB-lite"/>
    </source>
</evidence>
<dbReference type="SUPFAM" id="SSF50978">
    <property type="entry name" value="WD40 repeat-like"/>
    <property type="match status" value="1"/>
</dbReference>
<dbReference type="Proteomes" id="UP000807342">
    <property type="component" value="Unassembled WGS sequence"/>
</dbReference>
<keyword evidence="1 3" id="KW-0853">WD repeat</keyword>
<sequence length="412" mass="44595">MDQSPSLYESSVPQVSVALRHDDAYVLSLANLPTAYAASASSPSNKIDLIDKRSLRRIQTLPGHDVATTSIRAVDCVTGMPGRTLLSTGKDGSVKVWDDRSGSHSIKLTNMGNTSLGILSCDVSPDGNLVAAGTEFLSQDAFILYWDPRQPAAPLRTHSSTHSDDITTMSFYPSASSPPLILSGSSDGLLSISDANEDDEDEAVVHVGSWGPSISQAGWYLPSPTSTSLGVWAASDMETFSLWSNELDQRLSLDIRSPSVHSQSRTWVTDYLISCFPSNNWGLRVYTGSNEGDVALITPPDLSSPDPSMNGAGKWTLHSLWTKNHVGVVRSILPDDDNGVIITGGEDGNIHLWNNENPFPSTPYPAITADESMDVDVDMDTNSHAHGSPSQTRRKRDRDGDDEYAGKKVRYR</sequence>
<feature type="repeat" description="WD" evidence="3">
    <location>
        <begin position="82"/>
        <end position="107"/>
    </location>
</feature>
<gene>
    <name evidence="5" type="ORF">P691DRAFT_729582</name>
</gene>
<dbReference type="PANTHER" id="PTHR22889:SF0">
    <property type="entry name" value="WD REPEAT-CONTAINING PROTEIN 89"/>
    <property type="match status" value="1"/>
</dbReference>
<proteinExistence type="predicted"/>
<evidence type="ECO:0000313" key="5">
    <source>
        <dbReference type="EMBL" id="KAF9448468.1"/>
    </source>
</evidence>
<dbReference type="Gene3D" id="2.130.10.10">
    <property type="entry name" value="YVTN repeat-like/Quinoprotein amine dehydrogenase"/>
    <property type="match status" value="2"/>
</dbReference>
<dbReference type="OrthoDB" id="25131at2759"/>
<comment type="caution">
    <text evidence="5">The sequence shown here is derived from an EMBL/GenBank/DDBJ whole genome shotgun (WGS) entry which is preliminary data.</text>
</comment>
<feature type="repeat" description="WD" evidence="3">
    <location>
        <begin position="322"/>
        <end position="354"/>
    </location>
</feature>
<accession>A0A9P5XCG6</accession>
<dbReference type="InterPro" id="IPR036322">
    <property type="entry name" value="WD40_repeat_dom_sf"/>
</dbReference>
<dbReference type="PROSITE" id="PS50294">
    <property type="entry name" value="WD_REPEATS_REGION"/>
    <property type="match status" value="1"/>
</dbReference>
<protein>
    <submittedName>
        <fullName evidence="5">WD40 repeat-like protein</fullName>
    </submittedName>
</protein>
<dbReference type="AlphaFoldDB" id="A0A9P5XCG6"/>
<evidence type="ECO:0000256" key="3">
    <source>
        <dbReference type="PROSITE-ProRule" id="PRU00221"/>
    </source>
</evidence>
<dbReference type="PANTHER" id="PTHR22889">
    <property type="entry name" value="WD REPEAT-CONTAINING PROTEIN 89"/>
    <property type="match status" value="1"/>
</dbReference>
<organism evidence="5 6">
    <name type="scientific">Macrolepiota fuliginosa MF-IS2</name>
    <dbReference type="NCBI Taxonomy" id="1400762"/>
    <lineage>
        <taxon>Eukaryota</taxon>
        <taxon>Fungi</taxon>
        <taxon>Dikarya</taxon>
        <taxon>Basidiomycota</taxon>
        <taxon>Agaricomycotina</taxon>
        <taxon>Agaricomycetes</taxon>
        <taxon>Agaricomycetidae</taxon>
        <taxon>Agaricales</taxon>
        <taxon>Agaricineae</taxon>
        <taxon>Agaricaceae</taxon>
        <taxon>Macrolepiota</taxon>
    </lineage>
</organism>
<feature type="compositionally biased region" description="Polar residues" evidence="4">
    <location>
        <begin position="380"/>
        <end position="391"/>
    </location>
</feature>
<feature type="region of interest" description="Disordered" evidence="4">
    <location>
        <begin position="372"/>
        <end position="412"/>
    </location>
</feature>
<dbReference type="InterPro" id="IPR001680">
    <property type="entry name" value="WD40_rpt"/>
</dbReference>
<dbReference type="PROSITE" id="PS50082">
    <property type="entry name" value="WD_REPEATS_2"/>
    <property type="match status" value="2"/>
</dbReference>
<evidence type="ECO:0000256" key="2">
    <source>
        <dbReference type="ARBA" id="ARBA00022737"/>
    </source>
</evidence>